<dbReference type="AlphaFoldDB" id="A0A3N0IC70"/>
<name>A0A3N0IC70_9ACTN</name>
<dbReference type="RefSeq" id="WP_123219589.1">
    <property type="nucleotide sequence ID" value="NZ_DBFXCT010000068.1"/>
</dbReference>
<gene>
    <name evidence="1" type="ORF">DMP05_05930</name>
</gene>
<keyword evidence="2" id="KW-1185">Reference proteome</keyword>
<dbReference type="Proteomes" id="UP000271472">
    <property type="component" value="Unassembled WGS sequence"/>
</dbReference>
<comment type="caution">
    <text evidence="1">The sequence shown here is derived from an EMBL/GenBank/DDBJ whole genome shotgun (WGS) entry which is preliminary data.</text>
</comment>
<evidence type="ECO:0000313" key="2">
    <source>
        <dbReference type="Proteomes" id="UP000271472"/>
    </source>
</evidence>
<accession>A0A3N0IC70</accession>
<evidence type="ECO:0000313" key="1">
    <source>
        <dbReference type="EMBL" id="RNM34593.1"/>
    </source>
</evidence>
<reference evidence="2" key="1">
    <citation type="submission" date="2018-05" db="EMBL/GenBank/DDBJ databases">
        <title>Genome Sequencing of selected type strains of the family Eggerthellaceae.</title>
        <authorList>
            <person name="Danylec N."/>
            <person name="Stoll D.A."/>
            <person name="Doetsch A."/>
            <person name="Huch M."/>
        </authorList>
    </citation>
    <scope>NUCLEOTIDE SEQUENCE [LARGE SCALE GENOMIC DNA]</scope>
    <source>
        <strain evidence="2">DSM 22006</strain>
    </source>
</reference>
<protein>
    <submittedName>
        <fullName evidence="1">Uncharacterized protein</fullName>
    </submittedName>
</protein>
<proteinExistence type="predicted"/>
<dbReference type="EMBL" id="QIBZ01000009">
    <property type="protein sequence ID" value="RNM34593.1"/>
    <property type="molecule type" value="Genomic_DNA"/>
</dbReference>
<organism evidence="1 2">
    <name type="scientific">Slackia isoflavoniconvertens</name>
    <dbReference type="NCBI Taxonomy" id="572010"/>
    <lineage>
        <taxon>Bacteria</taxon>
        <taxon>Bacillati</taxon>
        <taxon>Actinomycetota</taxon>
        <taxon>Coriobacteriia</taxon>
        <taxon>Eggerthellales</taxon>
        <taxon>Eggerthellaceae</taxon>
        <taxon>Slackia</taxon>
    </lineage>
</organism>
<sequence>MGIERRIGHTKKEEGNAFLFFRPEAAEGGMAKQGPRLATARFARFALAWPRLALDKDKD</sequence>